<name>A0A212JML7_9DELT</name>
<evidence type="ECO:0000313" key="1">
    <source>
        <dbReference type="EMBL" id="SBW00651.1"/>
    </source>
</evidence>
<dbReference type="EMBL" id="FLUQ01000001">
    <property type="protein sequence ID" value="SBW00651.1"/>
    <property type="molecule type" value="Genomic_DNA"/>
</dbReference>
<reference evidence="1" key="1">
    <citation type="submission" date="2016-04" db="EMBL/GenBank/DDBJ databases">
        <authorList>
            <person name="Evans L.H."/>
            <person name="Alamgir A."/>
            <person name="Owens N."/>
            <person name="Weber N.D."/>
            <person name="Virtaneva K."/>
            <person name="Barbian K."/>
            <person name="Babar A."/>
            <person name="Rosenke K."/>
        </authorList>
    </citation>
    <scope>NUCLEOTIDE SEQUENCE</scope>
    <source>
        <strain evidence="1">86</strain>
    </source>
</reference>
<sequence>MLWFAMAPFSFLSHRLACCRIGQRDPRDDAKRFSFIRSLMRIIKKYEKSPFSFLYP</sequence>
<proteinExistence type="predicted"/>
<dbReference type="AlphaFoldDB" id="A0A212JML7"/>
<accession>A0A212JML7</accession>
<gene>
    <name evidence="1" type="ORF">KL86DPRO_11821</name>
</gene>
<protein>
    <submittedName>
        <fullName evidence="1">Uncharacterized protein</fullName>
    </submittedName>
</protein>
<organism evidence="1">
    <name type="scientific">uncultured delta proteobacterium</name>
    <dbReference type="NCBI Taxonomy" id="34034"/>
    <lineage>
        <taxon>Bacteria</taxon>
        <taxon>Deltaproteobacteria</taxon>
        <taxon>environmental samples</taxon>
    </lineage>
</organism>